<dbReference type="RefSeq" id="WP_095916571.1">
    <property type="nucleotide sequence ID" value="NZ_BOQJ01000035.1"/>
</dbReference>
<keyword evidence="3 4" id="KW-0413">Isomerase</keyword>
<proteinExistence type="inferred from homology"/>
<evidence type="ECO:0000313" key="6">
    <source>
        <dbReference type="EMBL" id="ATA90942.1"/>
    </source>
</evidence>
<evidence type="ECO:0000256" key="2">
    <source>
        <dbReference type="ARBA" id="ARBA00023110"/>
    </source>
</evidence>
<evidence type="ECO:0000256" key="3">
    <source>
        <dbReference type="PROSITE-ProRule" id="PRU00277"/>
    </source>
</evidence>
<evidence type="ECO:0000256" key="1">
    <source>
        <dbReference type="ARBA" id="ARBA00000971"/>
    </source>
</evidence>
<comment type="similarity">
    <text evidence="4">Belongs to the FKBP-type PPIase family.</text>
</comment>
<dbReference type="Gene3D" id="3.10.50.40">
    <property type="match status" value="1"/>
</dbReference>
<sequence>MKKKIFYWAFGVCFLLLGCTDRPARRPATVKTNTFLKESAKKNKELLKEEEKVINSIIAQDTLNTYVDSEHGFKYHYIRQNPEATYTAKFGDIVTYTYGITNLEGKTIYEITPTPLVYYVDKEELFYGLRTALKILKENETARFFFPSEIAFGYHGDKNKIGSNQPIIVEVTVLKIEKEEKSTSENQQ</sequence>
<evidence type="ECO:0000313" key="7">
    <source>
        <dbReference type="Proteomes" id="UP000243136"/>
    </source>
</evidence>
<feature type="domain" description="PPIase FKBP-type" evidence="5">
    <location>
        <begin position="91"/>
        <end position="177"/>
    </location>
</feature>
<dbReference type="EC" id="5.2.1.8" evidence="4"/>
<evidence type="ECO:0000259" key="5">
    <source>
        <dbReference type="PROSITE" id="PS50059"/>
    </source>
</evidence>
<organism evidence="6 7">
    <name type="scientific">Capnocytophaga canimorsus</name>
    <dbReference type="NCBI Taxonomy" id="28188"/>
    <lineage>
        <taxon>Bacteria</taxon>
        <taxon>Pseudomonadati</taxon>
        <taxon>Bacteroidota</taxon>
        <taxon>Flavobacteriia</taxon>
        <taxon>Flavobacteriales</taxon>
        <taxon>Flavobacteriaceae</taxon>
        <taxon>Capnocytophaga</taxon>
    </lineage>
</organism>
<name>A0A250G0M2_9FLAO</name>
<dbReference type="SUPFAM" id="SSF54534">
    <property type="entry name" value="FKBP-like"/>
    <property type="match status" value="1"/>
</dbReference>
<dbReference type="InterPro" id="IPR046357">
    <property type="entry name" value="PPIase_dom_sf"/>
</dbReference>
<accession>A0A250G0M2</accession>
<gene>
    <name evidence="6" type="primary">gldI</name>
    <name evidence="6" type="ORF">CGC56_01395</name>
</gene>
<dbReference type="InterPro" id="IPR019869">
    <property type="entry name" value="Motility-assoc_PPIase_GldI"/>
</dbReference>
<dbReference type="GO" id="GO:0003755">
    <property type="term" value="F:peptidyl-prolyl cis-trans isomerase activity"/>
    <property type="evidence" value="ECO:0007669"/>
    <property type="project" value="UniProtKB-UniRule"/>
</dbReference>
<dbReference type="Proteomes" id="UP000243136">
    <property type="component" value="Chromosome"/>
</dbReference>
<dbReference type="Pfam" id="PF00254">
    <property type="entry name" value="FKBP_C"/>
    <property type="match status" value="1"/>
</dbReference>
<evidence type="ECO:0000256" key="4">
    <source>
        <dbReference type="RuleBase" id="RU003915"/>
    </source>
</evidence>
<dbReference type="InterPro" id="IPR001179">
    <property type="entry name" value="PPIase_FKBP_dom"/>
</dbReference>
<reference evidence="7" key="1">
    <citation type="submission" date="2017-06" db="EMBL/GenBank/DDBJ databases">
        <title>Capnocytophaga spp. assemblies.</title>
        <authorList>
            <person name="Gulvik C.A."/>
        </authorList>
    </citation>
    <scope>NUCLEOTIDE SEQUENCE [LARGE SCALE GENOMIC DNA]</scope>
    <source>
        <strain evidence="7">H5594</strain>
    </source>
</reference>
<protein>
    <recommendedName>
        <fullName evidence="4">Peptidyl-prolyl cis-trans isomerase</fullName>
        <ecNumber evidence="4">5.2.1.8</ecNumber>
    </recommendedName>
</protein>
<dbReference type="AlphaFoldDB" id="A0A250G0M2"/>
<dbReference type="PROSITE" id="PS50059">
    <property type="entry name" value="FKBP_PPIASE"/>
    <property type="match status" value="1"/>
</dbReference>
<keyword evidence="2 3" id="KW-0697">Rotamase</keyword>
<comment type="catalytic activity">
    <reaction evidence="1 3 4">
        <text>[protein]-peptidylproline (omega=180) = [protein]-peptidylproline (omega=0)</text>
        <dbReference type="Rhea" id="RHEA:16237"/>
        <dbReference type="Rhea" id="RHEA-COMP:10747"/>
        <dbReference type="Rhea" id="RHEA-COMP:10748"/>
        <dbReference type="ChEBI" id="CHEBI:83833"/>
        <dbReference type="ChEBI" id="CHEBI:83834"/>
        <dbReference type="EC" id="5.2.1.8"/>
    </reaction>
</comment>
<dbReference type="EMBL" id="CP022388">
    <property type="protein sequence ID" value="ATA90942.1"/>
    <property type="molecule type" value="Genomic_DNA"/>
</dbReference>
<dbReference type="NCBIfam" id="TIGR03516">
    <property type="entry name" value="ppisom_GldI"/>
    <property type="match status" value="1"/>
</dbReference>
<dbReference type="PROSITE" id="PS51257">
    <property type="entry name" value="PROKAR_LIPOPROTEIN"/>
    <property type="match status" value="1"/>
</dbReference>